<evidence type="ECO:0000313" key="4">
    <source>
        <dbReference type="Proteomes" id="UP000242450"/>
    </source>
</evidence>
<dbReference type="SMART" id="SM00358">
    <property type="entry name" value="DSRM"/>
    <property type="match status" value="1"/>
</dbReference>
<dbReference type="CDD" id="cd19905">
    <property type="entry name" value="DSRM_ADAD1"/>
    <property type="match status" value="1"/>
</dbReference>
<sequence length="113" mass="12367">MSGNNDWFQSSRVPSFAQMLKKNLPVQPSAQTVTTPTGYSSESYSLWNMASKVTPVTGNVMGPYFAFCAVVDGIQYKTGLGQNKKESRSNAAKLALDELLQLDEPEPRISETS</sequence>
<name>A0A212DAZ0_CEREH</name>
<protein>
    <recommendedName>
        <fullName evidence="2">DRBM domain-containing protein</fullName>
    </recommendedName>
</protein>
<proteinExistence type="predicted"/>
<evidence type="ECO:0000259" key="2">
    <source>
        <dbReference type="PROSITE" id="PS50137"/>
    </source>
</evidence>
<dbReference type="Pfam" id="PF00035">
    <property type="entry name" value="dsrm"/>
    <property type="match status" value="1"/>
</dbReference>
<dbReference type="OrthoDB" id="10268011at2759"/>
<keyword evidence="4" id="KW-1185">Reference proteome</keyword>
<dbReference type="AlphaFoldDB" id="A0A212DAZ0"/>
<evidence type="ECO:0000313" key="3">
    <source>
        <dbReference type="EMBL" id="OWK15304.1"/>
    </source>
</evidence>
<gene>
    <name evidence="3" type="ORF">Celaphus_00000478</name>
</gene>
<dbReference type="InterPro" id="IPR014720">
    <property type="entry name" value="dsRBD_dom"/>
</dbReference>
<comment type="caution">
    <text evidence="3">The sequence shown here is derived from an EMBL/GenBank/DDBJ whole genome shotgun (WGS) entry which is preliminary data.</text>
</comment>
<dbReference type="GO" id="GO:0003723">
    <property type="term" value="F:RNA binding"/>
    <property type="evidence" value="ECO:0007669"/>
    <property type="project" value="UniProtKB-UniRule"/>
</dbReference>
<keyword evidence="1" id="KW-0694">RNA-binding</keyword>
<accession>A0A212DAZ0</accession>
<feature type="non-terminal residue" evidence="3">
    <location>
        <position position="113"/>
    </location>
</feature>
<dbReference type="PROSITE" id="PS50137">
    <property type="entry name" value="DS_RBD"/>
    <property type="match status" value="1"/>
</dbReference>
<evidence type="ECO:0000256" key="1">
    <source>
        <dbReference type="PROSITE-ProRule" id="PRU00266"/>
    </source>
</evidence>
<dbReference type="Gene3D" id="3.30.160.20">
    <property type="match status" value="1"/>
</dbReference>
<dbReference type="InterPro" id="IPR044455">
    <property type="entry name" value="ADAD1_DSRM"/>
</dbReference>
<reference evidence="3 4" key="1">
    <citation type="journal article" date="2018" name="Mol. Genet. Genomics">
        <title>The red deer Cervus elaphus genome CerEla1.0: sequencing, annotating, genes, and chromosomes.</title>
        <authorList>
            <person name="Bana N.A."/>
            <person name="Nyiri A."/>
            <person name="Nagy J."/>
            <person name="Frank K."/>
            <person name="Nagy T."/>
            <person name="Steger V."/>
            <person name="Schiller M."/>
            <person name="Lakatos P."/>
            <person name="Sugar L."/>
            <person name="Horn P."/>
            <person name="Barta E."/>
            <person name="Orosz L."/>
        </authorList>
    </citation>
    <scope>NUCLEOTIDE SEQUENCE [LARGE SCALE GENOMIC DNA]</scope>
    <source>
        <strain evidence="3">Hungarian</strain>
    </source>
</reference>
<dbReference type="EMBL" id="MKHE01000005">
    <property type="protein sequence ID" value="OWK15304.1"/>
    <property type="molecule type" value="Genomic_DNA"/>
</dbReference>
<dbReference type="Proteomes" id="UP000242450">
    <property type="component" value="Chromosome 5"/>
</dbReference>
<organism evidence="3 4">
    <name type="scientific">Cervus elaphus hippelaphus</name>
    <name type="common">European red deer</name>
    <dbReference type="NCBI Taxonomy" id="46360"/>
    <lineage>
        <taxon>Eukaryota</taxon>
        <taxon>Metazoa</taxon>
        <taxon>Chordata</taxon>
        <taxon>Craniata</taxon>
        <taxon>Vertebrata</taxon>
        <taxon>Euteleostomi</taxon>
        <taxon>Mammalia</taxon>
        <taxon>Eutheria</taxon>
        <taxon>Laurasiatheria</taxon>
        <taxon>Artiodactyla</taxon>
        <taxon>Ruminantia</taxon>
        <taxon>Pecora</taxon>
        <taxon>Cervidae</taxon>
        <taxon>Cervinae</taxon>
        <taxon>Cervus</taxon>
    </lineage>
</organism>
<feature type="domain" description="DRBM" evidence="2">
    <location>
        <begin position="47"/>
        <end position="101"/>
    </location>
</feature>
<dbReference type="SUPFAM" id="SSF54768">
    <property type="entry name" value="dsRNA-binding domain-like"/>
    <property type="match status" value="1"/>
</dbReference>